<evidence type="ECO:0000256" key="2">
    <source>
        <dbReference type="SAM" id="Coils"/>
    </source>
</evidence>
<dbReference type="GeneID" id="105991472"/>
<evidence type="ECO:0000259" key="4">
    <source>
        <dbReference type="Pfam" id="PF14988"/>
    </source>
</evidence>
<dbReference type="InParanoid" id="A0A1S3FT76"/>
<evidence type="ECO:0000313" key="5">
    <source>
        <dbReference type="Proteomes" id="UP000081671"/>
    </source>
</evidence>
<evidence type="ECO:0000256" key="1">
    <source>
        <dbReference type="ARBA" id="ARBA00023054"/>
    </source>
</evidence>
<dbReference type="InterPro" id="IPR032777">
    <property type="entry name" value="DUF4515"/>
</dbReference>
<proteinExistence type="predicted"/>
<dbReference type="AlphaFoldDB" id="A0A1S3FT76"/>
<reference evidence="6" key="1">
    <citation type="submission" date="2025-08" db="UniProtKB">
        <authorList>
            <consortium name="RefSeq"/>
        </authorList>
    </citation>
    <scope>IDENTIFICATION</scope>
    <source>
        <tissue evidence="6">Kidney</tissue>
    </source>
</reference>
<dbReference type="FunCoup" id="A0A1S3FT76">
    <property type="interactions" value="3"/>
</dbReference>
<dbReference type="PANTHER" id="PTHR14845">
    <property type="entry name" value="COILED-COIL DOMAIN-CONTAINING 166"/>
    <property type="match status" value="1"/>
</dbReference>
<keyword evidence="5" id="KW-1185">Reference proteome</keyword>
<gene>
    <name evidence="6" type="primary">LOC105991472</name>
</gene>
<sequence length="459" mass="53239">MGSSKTASDPRVPRRVRLTVGPQREGAPAGRLRALAQPEKASGPQEPPSPKSKEVNNPQTRAVGDLLAREILTRLFSSYAWKHPKSTSAKSCSPGWQTLKTCLSACSSFITFRDLYNTPSETLDSSISLAEDSEVPSPQSPYLTILNEYMSPEMLTQLERTVKKRAVLALRTLTKQKQESQMKQQPLLQESKQLLEEKLHVYDDSKFFVDYLNKINEQRKKKHQELWEEYFQQCGAIEQKRQELVSQYRKQNADLKAQLMQGRKKQSNAKRQLQTVSHITKIKEKQNMKLEALKQETDQVLMETPFKDRSTHFEFLERRELLKKKLNQLDIMQHGKNQTRELKKKAKALELTARQVHLNFCYDINAANRQIRKELQELTQQYQKLNSVKNQLKTQKQMLKEEQWYLEALKKGRQRLQTQRKNKDNVCPTVQIAPRVPRSHSLGAKSRVNPKGFLQLAME</sequence>
<dbReference type="RefSeq" id="XP_012879570.1">
    <property type="nucleotide sequence ID" value="XM_013024116.1"/>
</dbReference>
<evidence type="ECO:0000313" key="6">
    <source>
        <dbReference type="RefSeq" id="XP_012879570.1"/>
    </source>
</evidence>
<name>A0A1S3FT76_DIPOR</name>
<dbReference type="Proteomes" id="UP000081671">
    <property type="component" value="Unplaced"/>
</dbReference>
<feature type="domain" description="DUF4515" evidence="4">
    <location>
        <begin position="204"/>
        <end position="409"/>
    </location>
</feature>
<dbReference type="PANTHER" id="PTHR14845:SF3">
    <property type="entry name" value="COILED-COIL DOMAIN CONTAINING 121, RETROGENE 1"/>
    <property type="match status" value="1"/>
</dbReference>
<feature type="coiled-coil region" evidence="2">
    <location>
        <begin position="361"/>
        <end position="402"/>
    </location>
</feature>
<dbReference type="Pfam" id="PF14988">
    <property type="entry name" value="DUF4515"/>
    <property type="match status" value="1"/>
</dbReference>
<accession>A0A1S3FT76</accession>
<evidence type="ECO:0000256" key="3">
    <source>
        <dbReference type="SAM" id="MobiDB-lite"/>
    </source>
</evidence>
<feature type="coiled-coil region" evidence="2">
    <location>
        <begin position="245"/>
        <end position="303"/>
    </location>
</feature>
<feature type="region of interest" description="Disordered" evidence="3">
    <location>
        <begin position="1"/>
        <end position="59"/>
    </location>
</feature>
<dbReference type="KEGG" id="dord:105991472"/>
<protein>
    <submittedName>
        <fullName evidence="6">Coiled-coil domain-containing protein 121-like</fullName>
    </submittedName>
</protein>
<keyword evidence="1 2" id="KW-0175">Coiled coil</keyword>
<dbReference type="OrthoDB" id="9625750at2759"/>
<organism evidence="5 6">
    <name type="scientific">Dipodomys ordii</name>
    <name type="common">Ord's kangaroo rat</name>
    <dbReference type="NCBI Taxonomy" id="10020"/>
    <lineage>
        <taxon>Eukaryota</taxon>
        <taxon>Metazoa</taxon>
        <taxon>Chordata</taxon>
        <taxon>Craniata</taxon>
        <taxon>Vertebrata</taxon>
        <taxon>Euteleostomi</taxon>
        <taxon>Mammalia</taxon>
        <taxon>Eutheria</taxon>
        <taxon>Euarchontoglires</taxon>
        <taxon>Glires</taxon>
        <taxon>Rodentia</taxon>
        <taxon>Castorimorpha</taxon>
        <taxon>Heteromyidae</taxon>
        <taxon>Dipodomyinae</taxon>
        <taxon>Dipodomys</taxon>
    </lineage>
</organism>